<comment type="caution">
    <text evidence="6">The sequence shown here is derived from an EMBL/GenBank/DDBJ whole genome shotgun (WGS) entry which is preliminary data.</text>
</comment>
<evidence type="ECO:0000313" key="7">
    <source>
        <dbReference type="Proteomes" id="UP000221369"/>
    </source>
</evidence>
<dbReference type="RefSeq" id="WP_098406407.1">
    <property type="nucleotide sequence ID" value="NZ_PDJE01000001.1"/>
</dbReference>
<dbReference type="EMBL" id="PDJE01000001">
    <property type="protein sequence ID" value="PFG29884.1"/>
    <property type="molecule type" value="Genomic_DNA"/>
</dbReference>
<sequence>MKQCYIGVDVGLTSAKAGAFDEAGEEVRTFSAPNPRYAAAAGQQEIDMQLLWQVVASVLSDLTSWLRENGWTPVSLGVTAAGNGIYLVDEELKPVRPAIASNDNRAEAIVANLDPHDVEGVRKITGSVPWAGQPGVLLSWLVENEPDSVEAAHHMLTCKDWVRTNLIGRAGAEVSDASACGLMSLESRAYEARHFDLLGLPRELMRLLPPLAASDEVVGTVTDVAARETGLPVGLPVVAGCLDCIASPIGAGSIDESEVTVIVGTWAINSVTVPIDREPPNVTLNALLPTPSVMAAMEVAPTSAASIEWFASLMSSVAPDGVTPPQLLHAASTVAAGADGLMFLPFIHGAPEHFGASGTFIGLKAHHGYHEMARAVAEGITQYHRHQLERMSRTSVLTEGPWTLAGGGARNALWAQLFADIVDHPVRRQLGTELGARGVALLAAAGVGADTASWEIDPDPKLVVEPGPDREIYREQSRRFDKAIAAMSAVWTEIES</sequence>
<dbReference type="InterPro" id="IPR018485">
    <property type="entry name" value="FGGY_C"/>
</dbReference>
<comment type="similarity">
    <text evidence="1">Belongs to the FGGY kinase family.</text>
</comment>
<dbReference type="PANTHER" id="PTHR43095:SF3">
    <property type="entry name" value="L-XYLULOSE_3-KETO-L-GULONATE KINASE"/>
    <property type="match status" value="1"/>
</dbReference>
<dbReference type="AlphaFoldDB" id="A0A2A9DTG7"/>
<dbReference type="Proteomes" id="UP000221369">
    <property type="component" value="Unassembled WGS sequence"/>
</dbReference>
<dbReference type="SUPFAM" id="SSF53067">
    <property type="entry name" value="Actin-like ATPase domain"/>
    <property type="match status" value="2"/>
</dbReference>
<dbReference type="GO" id="GO:0005975">
    <property type="term" value="P:carbohydrate metabolic process"/>
    <property type="evidence" value="ECO:0007669"/>
    <property type="project" value="InterPro"/>
</dbReference>
<feature type="domain" description="Carbohydrate kinase FGGY N-terminal" evidence="4">
    <location>
        <begin position="5"/>
        <end position="250"/>
    </location>
</feature>
<keyword evidence="7" id="KW-1185">Reference proteome</keyword>
<dbReference type="PIRSF" id="PIRSF000538">
    <property type="entry name" value="GlpK"/>
    <property type="match status" value="1"/>
</dbReference>
<accession>A0A2A9DTG7</accession>
<name>A0A2A9DTG7_9MICO</name>
<dbReference type="GO" id="GO:0016301">
    <property type="term" value="F:kinase activity"/>
    <property type="evidence" value="ECO:0007669"/>
    <property type="project" value="UniProtKB-KW"/>
</dbReference>
<evidence type="ECO:0000256" key="3">
    <source>
        <dbReference type="ARBA" id="ARBA00022777"/>
    </source>
</evidence>
<dbReference type="PANTHER" id="PTHR43095">
    <property type="entry name" value="SUGAR KINASE"/>
    <property type="match status" value="1"/>
</dbReference>
<evidence type="ECO:0000259" key="5">
    <source>
        <dbReference type="Pfam" id="PF02782"/>
    </source>
</evidence>
<reference evidence="6 7" key="1">
    <citation type="submission" date="2017-10" db="EMBL/GenBank/DDBJ databases">
        <title>Sequencing the genomes of 1000 actinobacteria strains.</title>
        <authorList>
            <person name="Klenk H.-P."/>
        </authorList>
    </citation>
    <scope>NUCLEOTIDE SEQUENCE [LARGE SCALE GENOMIC DNA]</scope>
    <source>
        <strain evidence="6 7">DSM 21798</strain>
    </source>
</reference>
<evidence type="ECO:0000313" key="6">
    <source>
        <dbReference type="EMBL" id="PFG29884.1"/>
    </source>
</evidence>
<feature type="domain" description="Carbohydrate kinase FGGY C-terminal" evidence="5">
    <location>
        <begin position="261"/>
        <end position="445"/>
    </location>
</feature>
<dbReference type="Pfam" id="PF02782">
    <property type="entry name" value="FGGY_C"/>
    <property type="match status" value="1"/>
</dbReference>
<dbReference type="Pfam" id="PF00370">
    <property type="entry name" value="FGGY_N"/>
    <property type="match status" value="1"/>
</dbReference>
<dbReference type="InterPro" id="IPR018484">
    <property type="entry name" value="FGGY_N"/>
</dbReference>
<dbReference type="InterPro" id="IPR000577">
    <property type="entry name" value="Carb_kinase_FGGY"/>
</dbReference>
<organism evidence="6 7">
    <name type="scientific">Paramicrobacterium agarici</name>
    <dbReference type="NCBI Taxonomy" id="630514"/>
    <lineage>
        <taxon>Bacteria</taxon>
        <taxon>Bacillati</taxon>
        <taxon>Actinomycetota</taxon>
        <taxon>Actinomycetes</taxon>
        <taxon>Micrococcales</taxon>
        <taxon>Microbacteriaceae</taxon>
        <taxon>Paramicrobacterium</taxon>
    </lineage>
</organism>
<protein>
    <submittedName>
        <fullName evidence="6">L-xylulokinase</fullName>
    </submittedName>
</protein>
<keyword evidence="3 6" id="KW-0418">Kinase</keyword>
<dbReference type="InterPro" id="IPR043129">
    <property type="entry name" value="ATPase_NBD"/>
</dbReference>
<dbReference type="Gene3D" id="3.30.420.40">
    <property type="match status" value="2"/>
</dbReference>
<keyword evidence="2" id="KW-0808">Transferase</keyword>
<proteinExistence type="inferred from homology"/>
<gene>
    <name evidence="6" type="ORF">ATJ78_0801</name>
</gene>
<evidence type="ECO:0000256" key="2">
    <source>
        <dbReference type="ARBA" id="ARBA00022679"/>
    </source>
</evidence>
<dbReference type="InterPro" id="IPR050406">
    <property type="entry name" value="FGGY_Carb_Kinase"/>
</dbReference>
<evidence type="ECO:0000259" key="4">
    <source>
        <dbReference type="Pfam" id="PF00370"/>
    </source>
</evidence>
<dbReference type="CDD" id="cd07802">
    <property type="entry name" value="ASKHA_NBD_FGGY_EcLyxK-like"/>
    <property type="match status" value="1"/>
</dbReference>
<evidence type="ECO:0000256" key="1">
    <source>
        <dbReference type="ARBA" id="ARBA00009156"/>
    </source>
</evidence>